<dbReference type="GO" id="GO:0016020">
    <property type="term" value="C:membrane"/>
    <property type="evidence" value="ECO:0007669"/>
    <property type="project" value="GOC"/>
</dbReference>
<dbReference type="GO" id="GO:0009245">
    <property type="term" value="P:lipid A biosynthetic process"/>
    <property type="evidence" value="ECO:0007669"/>
    <property type="project" value="TreeGrafter"/>
</dbReference>
<dbReference type="EMBL" id="OMOH01000003">
    <property type="protein sequence ID" value="SPF67932.1"/>
    <property type="molecule type" value="Genomic_DNA"/>
</dbReference>
<dbReference type="EC" id="3.-.-.-" evidence="2"/>
<evidence type="ECO:0000259" key="1">
    <source>
        <dbReference type="Pfam" id="PF00149"/>
    </source>
</evidence>
<dbReference type="InterPro" id="IPR051158">
    <property type="entry name" value="Metallophosphoesterase_sf"/>
</dbReference>
<feature type="domain" description="Calcineurin-like phosphoesterase" evidence="1">
    <location>
        <begin position="51"/>
        <end position="237"/>
    </location>
</feature>
<reference evidence="3" key="1">
    <citation type="submission" date="2018-02" db="EMBL/GenBank/DDBJ databases">
        <authorList>
            <person name="Hornung B."/>
        </authorList>
    </citation>
    <scope>NUCLEOTIDE SEQUENCE [LARGE SCALE GENOMIC DNA]</scope>
</reference>
<sequence length="305" mass="32839">MMPTPTRLIPAALGGAAVFGAGMVGGGLVEAHAFVTHHVDVPVLAPGAAPIRVLHISDIHLMSRQGDKMAFLRRLADEEPDLVISTGDHISEGRAIIPLIESLTPFKGLPGAFVFGSNDYEAPRWRNPAAYLWRSTAGDTEHARVALPTGHLRERLLGLGWADLNDATARVQAAGRTIDLRGTGDPHIRFDHYEQVAGPPAPDAELTIGVTHAPYRRVLDAMVDDGLPLVLAGHTHGGQVCLPNGRAIITNCDIDPERARGLHRWEHDGNEGWLHVSNGMGSSPFAPYRLFCRPSATLLRLVPAE</sequence>
<dbReference type="PANTHER" id="PTHR31302">
    <property type="entry name" value="TRANSMEMBRANE PROTEIN WITH METALLOPHOSPHOESTERASE DOMAIN-RELATED"/>
    <property type="match status" value="1"/>
</dbReference>
<dbReference type="Proteomes" id="UP000265962">
    <property type="component" value="Unassembled WGS sequence"/>
</dbReference>
<accession>A0A375HZL5</accession>
<dbReference type="Pfam" id="PF00149">
    <property type="entry name" value="Metallophos"/>
    <property type="match status" value="1"/>
</dbReference>
<protein>
    <submittedName>
        <fullName evidence="2">Calcineurin-like phosphoesterase domain, ApaH type</fullName>
        <ecNumber evidence="2">3.-.-.-</ecNumber>
    </submittedName>
</protein>
<proteinExistence type="predicted"/>
<dbReference type="AlphaFoldDB" id="A0A375HZL5"/>
<dbReference type="InterPro" id="IPR029052">
    <property type="entry name" value="Metallo-depent_PP-like"/>
</dbReference>
<dbReference type="SUPFAM" id="SSF56300">
    <property type="entry name" value="Metallo-dependent phosphatases"/>
    <property type="match status" value="1"/>
</dbReference>
<name>A0A375HZL5_9ACTN</name>
<organism evidence="2 3">
    <name type="scientific">Propionibacterium ruminifibrarum</name>
    <dbReference type="NCBI Taxonomy" id="1962131"/>
    <lineage>
        <taxon>Bacteria</taxon>
        <taxon>Bacillati</taxon>
        <taxon>Actinomycetota</taxon>
        <taxon>Actinomycetes</taxon>
        <taxon>Propionibacteriales</taxon>
        <taxon>Propionibacteriaceae</taxon>
        <taxon>Propionibacterium</taxon>
    </lineage>
</organism>
<evidence type="ECO:0000313" key="3">
    <source>
        <dbReference type="Proteomes" id="UP000265962"/>
    </source>
</evidence>
<evidence type="ECO:0000313" key="2">
    <source>
        <dbReference type="EMBL" id="SPF67932.1"/>
    </source>
</evidence>
<keyword evidence="2" id="KW-0378">Hydrolase</keyword>
<dbReference type="InterPro" id="IPR004843">
    <property type="entry name" value="Calcineurin-like_PHP"/>
</dbReference>
<dbReference type="GO" id="GO:0008758">
    <property type="term" value="F:UDP-2,3-diacylglucosamine hydrolase activity"/>
    <property type="evidence" value="ECO:0007669"/>
    <property type="project" value="TreeGrafter"/>
</dbReference>
<dbReference type="PANTHER" id="PTHR31302:SF20">
    <property type="entry name" value="CONSERVED PROTEIN"/>
    <property type="match status" value="1"/>
</dbReference>
<gene>
    <name evidence="2" type="ORF">PROPJV5_0888</name>
</gene>
<keyword evidence="3" id="KW-1185">Reference proteome</keyword>
<dbReference type="Gene3D" id="3.60.21.10">
    <property type="match status" value="1"/>
</dbReference>